<dbReference type="InterPro" id="IPR040442">
    <property type="entry name" value="Pyrv_kinase-like_dom_sf"/>
</dbReference>
<evidence type="ECO:0000313" key="8">
    <source>
        <dbReference type="Proteomes" id="UP000318509"/>
    </source>
</evidence>
<sequence length="298" mass="30880">MSGAPWVLRSLLFVPGNRPDMIAKAGRYGADALILDLEDGVAPDEKARARQVVAGALDAGVPGSPIVFLRVNGSGSGLLAWDLREAFRPGAAALCLPKCETPEAVLTLDASLQALESQHRLPRGGIRILPMIESARGVVQAAAIAGSHARVCGLAFGAEDYTADLGVARTRQGAELAYPRAAVSVAARAAGVDAVDGIYADFRDADGLRADTGAARALGYTGKMLIHPAQVAPVHAAFAPEAAEVEQARRIVAAFEAAEARGSGIVVVDGAMVDRPVVLRARRTLAIASRPAAGRERD</sequence>
<evidence type="ECO:0000256" key="5">
    <source>
        <dbReference type="PIRSR" id="PIRSR015582-2"/>
    </source>
</evidence>
<feature type="binding site" evidence="4">
    <location>
        <position position="133"/>
    </location>
    <ligand>
        <name>substrate</name>
    </ligand>
</feature>
<dbReference type="SUPFAM" id="SSF51621">
    <property type="entry name" value="Phosphoenolpyruvate/pyruvate domain"/>
    <property type="match status" value="1"/>
</dbReference>
<evidence type="ECO:0000256" key="3">
    <source>
        <dbReference type="ARBA" id="ARBA00022842"/>
    </source>
</evidence>
<keyword evidence="2 5" id="KW-0479">Metal-binding</keyword>
<dbReference type="PANTHER" id="PTHR32308">
    <property type="entry name" value="LYASE BETA SUBUNIT, PUTATIVE (AFU_ORTHOLOGUE AFUA_4G13030)-RELATED"/>
    <property type="match status" value="1"/>
</dbReference>
<accession>A0A537JZS7</accession>
<protein>
    <submittedName>
        <fullName evidence="7">CoA ester lyase</fullName>
    </submittedName>
</protein>
<proteinExistence type="predicted"/>
<evidence type="ECO:0000256" key="1">
    <source>
        <dbReference type="ARBA" id="ARBA00001946"/>
    </source>
</evidence>
<evidence type="ECO:0000313" key="7">
    <source>
        <dbReference type="EMBL" id="TMI89043.1"/>
    </source>
</evidence>
<dbReference type="EMBL" id="VBAK01000130">
    <property type="protein sequence ID" value="TMI89043.1"/>
    <property type="molecule type" value="Genomic_DNA"/>
</dbReference>
<dbReference type="AlphaFoldDB" id="A0A537JZS7"/>
<comment type="caution">
    <text evidence="7">The sequence shown here is derived from an EMBL/GenBank/DDBJ whole genome shotgun (WGS) entry which is preliminary data.</text>
</comment>
<keyword evidence="3 5" id="KW-0460">Magnesium</keyword>
<dbReference type="PANTHER" id="PTHR32308:SF0">
    <property type="entry name" value="HPCH_HPAI ALDOLASE_CITRATE LYASE DOMAIN-CONTAINING PROTEIN"/>
    <property type="match status" value="1"/>
</dbReference>
<feature type="binding site" evidence="5">
    <location>
        <position position="160"/>
    </location>
    <ligand>
        <name>Mg(2+)</name>
        <dbReference type="ChEBI" id="CHEBI:18420"/>
    </ligand>
</feature>
<organism evidence="7 8">
    <name type="scientific">Candidatus Segetimicrobium genomatis</name>
    <dbReference type="NCBI Taxonomy" id="2569760"/>
    <lineage>
        <taxon>Bacteria</taxon>
        <taxon>Bacillati</taxon>
        <taxon>Candidatus Sysuimicrobiota</taxon>
        <taxon>Candidatus Sysuimicrobiia</taxon>
        <taxon>Candidatus Sysuimicrobiales</taxon>
        <taxon>Candidatus Segetimicrobiaceae</taxon>
        <taxon>Candidatus Segetimicrobium</taxon>
    </lineage>
</organism>
<feature type="binding site" evidence="5">
    <location>
        <position position="133"/>
    </location>
    <ligand>
        <name>Mg(2+)</name>
        <dbReference type="ChEBI" id="CHEBI:18420"/>
    </ligand>
</feature>
<evidence type="ECO:0000256" key="2">
    <source>
        <dbReference type="ARBA" id="ARBA00022723"/>
    </source>
</evidence>
<keyword evidence="7" id="KW-0456">Lyase</keyword>
<feature type="binding site" evidence="4">
    <location>
        <position position="70"/>
    </location>
    <ligand>
        <name>substrate</name>
    </ligand>
</feature>
<name>A0A537JZS7_9BACT</name>
<dbReference type="GO" id="GO:0006107">
    <property type="term" value="P:oxaloacetate metabolic process"/>
    <property type="evidence" value="ECO:0007669"/>
    <property type="project" value="TreeGrafter"/>
</dbReference>
<comment type="cofactor">
    <cofactor evidence="1">
        <name>Mg(2+)</name>
        <dbReference type="ChEBI" id="CHEBI:18420"/>
    </cofactor>
</comment>
<dbReference type="Proteomes" id="UP000318509">
    <property type="component" value="Unassembled WGS sequence"/>
</dbReference>
<dbReference type="InterPro" id="IPR015813">
    <property type="entry name" value="Pyrv/PenolPyrv_kinase-like_dom"/>
</dbReference>
<evidence type="ECO:0000256" key="4">
    <source>
        <dbReference type="PIRSR" id="PIRSR015582-1"/>
    </source>
</evidence>
<reference evidence="7 8" key="1">
    <citation type="journal article" date="2019" name="Nat. Microbiol.">
        <title>Mediterranean grassland soil C-N compound turnover is dependent on rainfall and depth, and is mediated by genomically divergent microorganisms.</title>
        <authorList>
            <person name="Diamond S."/>
            <person name="Andeer P.F."/>
            <person name="Li Z."/>
            <person name="Crits-Christoph A."/>
            <person name="Burstein D."/>
            <person name="Anantharaman K."/>
            <person name="Lane K.R."/>
            <person name="Thomas B.C."/>
            <person name="Pan C."/>
            <person name="Northen T.R."/>
            <person name="Banfield J.F."/>
        </authorList>
    </citation>
    <scope>NUCLEOTIDE SEQUENCE [LARGE SCALE GENOMIC DNA]</scope>
    <source>
        <strain evidence="7">NP_3</strain>
    </source>
</reference>
<dbReference type="GO" id="GO:0016829">
    <property type="term" value="F:lyase activity"/>
    <property type="evidence" value="ECO:0007669"/>
    <property type="project" value="UniProtKB-KW"/>
</dbReference>
<dbReference type="Gene3D" id="3.20.20.60">
    <property type="entry name" value="Phosphoenolpyruvate-binding domains"/>
    <property type="match status" value="1"/>
</dbReference>
<dbReference type="PIRSF" id="PIRSF015582">
    <property type="entry name" value="Cit_lyase_B"/>
    <property type="match status" value="1"/>
</dbReference>
<dbReference type="InterPro" id="IPR005000">
    <property type="entry name" value="Aldolase/citrate-lyase_domain"/>
</dbReference>
<gene>
    <name evidence="7" type="ORF">E6H00_10735</name>
</gene>
<evidence type="ECO:0000259" key="6">
    <source>
        <dbReference type="Pfam" id="PF03328"/>
    </source>
</evidence>
<feature type="domain" description="HpcH/HpaI aldolase/citrate lyase" evidence="6">
    <location>
        <begin position="9"/>
        <end position="228"/>
    </location>
</feature>
<dbReference type="Pfam" id="PF03328">
    <property type="entry name" value="HpcH_HpaI"/>
    <property type="match status" value="1"/>
</dbReference>
<dbReference type="InterPro" id="IPR011206">
    <property type="entry name" value="Citrate_lyase_beta/mcl1/mcl2"/>
</dbReference>
<dbReference type="GO" id="GO:0000287">
    <property type="term" value="F:magnesium ion binding"/>
    <property type="evidence" value="ECO:0007669"/>
    <property type="project" value="TreeGrafter"/>
</dbReference>